<evidence type="ECO:0000313" key="1">
    <source>
        <dbReference type="EMBL" id="KAJ7523951.1"/>
    </source>
</evidence>
<sequence length="274" mass="29221">MFCICPRNGTAFFINCKSISCMAIFLLRLLLLAALSIFIVDVNAGYDAEWEPATATWYGSPNGAGTDGGACGYGSLPGTPYGLDVTAGSPVLFKDGKGCGSCYRVKCMDGALCSNNPVTVVITDECPGGYCASGRTHFDLSGTAFSQMANPGRSPALLNSGAVQVLYERVKCDYEGTRLEFEINAGATPYWFAILIRYVGGSGDLDSVELLEAGSQTWQSMYQVWGANWCLNYGPLRAPFSIRLHSSGETITADNVIPGDWSPSSLYSASINFS</sequence>
<comment type="caution">
    <text evidence="1">The sequence shown here is derived from an EMBL/GenBank/DDBJ whole genome shotgun (WGS) entry which is preliminary data.</text>
</comment>
<dbReference type="Proteomes" id="UP001162992">
    <property type="component" value="Chromosome 18"/>
</dbReference>
<gene>
    <name evidence="1" type="ORF">O6H91_18G069900</name>
</gene>
<accession>A0ACC2B2G2</accession>
<keyword evidence="2" id="KW-1185">Reference proteome</keyword>
<proteinExistence type="predicted"/>
<name>A0ACC2B2G2_DIPCM</name>
<reference evidence="2" key="1">
    <citation type="journal article" date="2024" name="Proc. Natl. Acad. Sci. U.S.A.">
        <title>Extraordinary preservation of gene collinearity over three hundred million years revealed in homosporous lycophytes.</title>
        <authorList>
            <person name="Li C."/>
            <person name="Wickell D."/>
            <person name="Kuo L.Y."/>
            <person name="Chen X."/>
            <person name="Nie B."/>
            <person name="Liao X."/>
            <person name="Peng D."/>
            <person name="Ji J."/>
            <person name="Jenkins J."/>
            <person name="Williams M."/>
            <person name="Shu S."/>
            <person name="Plott C."/>
            <person name="Barry K."/>
            <person name="Rajasekar S."/>
            <person name="Grimwood J."/>
            <person name="Han X."/>
            <person name="Sun S."/>
            <person name="Hou Z."/>
            <person name="He W."/>
            <person name="Dai G."/>
            <person name="Sun C."/>
            <person name="Schmutz J."/>
            <person name="Leebens-Mack J.H."/>
            <person name="Li F.W."/>
            <person name="Wang L."/>
        </authorList>
    </citation>
    <scope>NUCLEOTIDE SEQUENCE [LARGE SCALE GENOMIC DNA]</scope>
    <source>
        <strain evidence="2">cv. PW_Plant_1</strain>
    </source>
</reference>
<organism evidence="1 2">
    <name type="scientific">Diphasiastrum complanatum</name>
    <name type="common">Issler's clubmoss</name>
    <name type="synonym">Lycopodium complanatum</name>
    <dbReference type="NCBI Taxonomy" id="34168"/>
    <lineage>
        <taxon>Eukaryota</taxon>
        <taxon>Viridiplantae</taxon>
        <taxon>Streptophyta</taxon>
        <taxon>Embryophyta</taxon>
        <taxon>Tracheophyta</taxon>
        <taxon>Lycopodiopsida</taxon>
        <taxon>Lycopodiales</taxon>
        <taxon>Lycopodiaceae</taxon>
        <taxon>Lycopodioideae</taxon>
        <taxon>Diphasiastrum</taxon>
    </lineage>
</organism>
<protein>
    <submittedName>
        <fullName evidence="1">Uncharacterized protein</fullName>
    </submittedName>
</protein>
<evidence type="ECO:0000313" key="2">
    <source>
        <dbReference type="Proteomes" id="UP001162992"/>
    </source>
</evidence>
<dbReference type="EMBL" id="CM055109">
    <property type="protein sequence ID" value="KAJ7523951.1"/>
    <property type="molecule type" value="Genomic_DNA"/>
</dbReference>